<comment type="similarity">
    <text evidence="1">Belongs to the PPase class C family. Prune subfamily.</text>
</comment>
<proteinExistence type="inferred from homology"/>
<dbReference type="SMART" id="SM01131">
    <property type="entry name" value="DHHA2"/>
    <property type="match status" value="1"/>
</dbReference>
<dbReference type="InterPro" id="IPR004097">
    <property type="entry name" value="DHHA2"/>
</dbReference>
<dbReference type="Gene3D" id="3.10.310.20">
    <property type="entry name" value="DHHA2 domain"/>
    <property type="match status" value="1"/>
</dbReference>
<organism evidence="3 4">
    <name type="scientific">Dendroctonus ponderosae</name>
    <name type="common">Mountain pine beetle</name>
    <dbReference type="NCBI Taxonomy" id="77166"/>
    <lineage>
        <taxon>Eukaryota</taxon>
        <taxon>Metazoa</taxon>
        <taxon>Ecdysozoa</taxon>
        <taxon>Arthropoda</taxon>
        <taxon>Hexapoda</taxon>
        <taxon>Insecta</taxon>
        <taxon>Pterygota</taxon>
        <taxon>Neoptera</taxon>
        <taxon>Endopterygota</taxon>
        <taxon>Coleoptera</taxon>
        <taxon>Polyphaga</taxon>
        <taxon>Cucujiformia</taxon>
        <taxon>Curculionidae</taxon>
        <taxon>Scolytinae</taxon>
        <taxon>Dendroctonus</taxon>
    </lineage>
</organism>
<protein>
    <recommendedName>
        <fullName evidence="2">DHHA2 domain-containing protein</fullName>
    </recommendedName>
</protein>
<keyword evidence="4" id="KW-1185">Reference proteome</keyword>
<dbReference type="InterPro" id="IPR038763">
    <property type="entry name" value="DHH_sf"/>
</dbReference>
<dbReference type="EnsemblMetazoa" id="XM_019911368.1">
    <property type="protein sequence ID" value="XP_019766927.1"/>
    <property type="gene ID" value="LOC109542232"/>
</dbReference>
<dbReference type="Proteomes" id="UP000019118">
    <property type="component" value="Unassembled WGS sequence"/>
</dbReference>
<dbReference type="CTD" id="18936"/>
<dbReference type="GeneID" id="109542232"/>
<dbReference type="KEGG" id="dpa:109542232"/>
<dbReference type="AlphaFoldDB" id="A0AAR5Q135"/>
<evidence type="ECO:0000313" key="3">
    <source>
        <dbReference type="EnsemblMetazoa" id="XP_019766927.1"/>
    </source>
</evidence>
<accession>A0AAR5Q135</accession>
<evidence type="ECO:0000256" key="1">
    <source>
        <dbReference type="ARBA" id="ARBA00010331"/>
    </source>
</evidence>
<evidence type="ECO:0000313" key="4">
    <source>
        <dbReference type="Proteomes" id="UP000019118"/>
    </source>
</evidence>
<reference evidence="4" key="1">
    <citation type="journal article" date="2013" name="Genome Biol.">
        <title>Draft genome of the mountain pine beetle, Dendroctonus ponderosae Hopkins, a major forest pest.</title>
        <authorList>
            <person name="Keeling C.I."/>
            <person name="Yuen M.M."/>
            <person name="Liao N.Y."/>
            <person name="Docking T.R."/>
            <person name="Chan S.K."/>
            <person name="Taylor G.A."/>
            <person name="Palmquist D.L."/>
            <person name="Jackman S.D."/>
            <person name="Nguyen A."/>
            <person name="Li M."/>
            <person name="Henderson H."/>
            <person name="Janes J.K."/>
            <person name="Zhao Y."/>
            <person name="Pandoh P."/>
            <person name="Moore R."/>
            <person name="Sperling F.A."/>
            <person name="Huber D.P."/>
            <person name="Birol I."/>
            <person name="Jones S.J."/>
            <person name="Bohlmann J."/>
        </authorList>
    </citation>
    <scope>NUCLEOTIDE SEQUENCE</scope>
</reference>
<dbReference type="PANTHER" id="PTHR12112:SF39">
    <property type="entry name" value="EG:152A3.5 PROTEIN (FBGN0003116_PN PROTEIN)"/>
    <property type="match status" value="1"/>
</dbReference>
<dbReference type="Pfam" id="PF02833">
    <property type="entry name" value="DHHA2"/>
    <property type="match status" value="1"/>
</dbReference>
<dbReference type="GO" id="GO:0004309">
    <property type="term" value="F:exopolyphosphatase activity"/>
    <property type="evidence" value="ECO:0007669"/>
    <property type="project" value="TreeGrafter"/>
</dbReference>
<sequence length="373" mass="41554">MPALLKLLGNARAFLKALPAGPQRVHFALGNESCDLDSCIGALAMGVLISRRHPDRVVVPVMNVTRENFALRTENCFVLTQAEVPLDGLIFRDELDMDFILSKYPVSVSLVDHHILAKEDQKLAPYVEDIFDHRPVDTSYSWDARKVTICIESVGSCCTLIANCLLQARNCSDLGRPLAYLLYQVIVYDTIALKPQNHKATALDIEVAAKLETLYGFNEDHQELFDGLWRAHMDVSHLTPSQLLLKDLKLVEGVYIPGLPMLVEEFLGLEGSQEALADFAKLKQISALLLVGMSTSGGSVQRDLAVYSSPPKEPLAEALLKTLLSKQADFFLEEKPSKFGANIHLLHLHNVQVSRKQLVPLVKEAWNDYTKRQ</sequence>
<dbReference type="GO" id="GO:0005737">
    <property type="term" value="C:cytoplasm"/>
    <property type="evidence" value="ECO:0007669"/>
    <property type="project" value="InterPro"/>
</dbReference>
<name>A0AAR5Q135_DENPD</name>
<feature type="domain" description="DHHA2" evidence="2">
    <location>
        <begin position="225"/>
        <end position="366"/>
    </location>
</feature>
<dbReference type="InterPro" id="IPR038222">
    <property type="entry name" value="DHHA2_dom_sf"/>
</dbReference>
<evidence type="ECO:0000259" key="2">
    <source>
        <dbReference type="SMART" id="SM01131"/>
    </source>
</evidence>
<dbReference type="Gene3D" id="3.90.1640.10">
    <property type="entry name" value="inorganic pyrophosphatase (n-terminal core)"/>
    <property type="match status" value="1"/>
</dbReference>
<dbReference type="PANTHER" id="PTHR12112">
    <property type="entry name" value="BNIP - RELATED"/>
    <property type="match status" value="1"/>
</dbReference>
<reference evidence="3" key="2">
    <citation type="submission" date="2024-08" db="UniProtKB">
        <authorList>
            <consortium name="EnsemblMetazoa"/>
        </authorList>
    </citation>
    <scope>IDENTIFICATION</scope>
</reference>
<dbReference type="SUPFAM" id="SSF64182">
    <property type="entry name" value="DHH phosphoesterases"/>
    <property type="match status" value="1"/>
</dbReference>